<keyword evidence="3" id="KW-1185">Reference proteome</keyword>
<dbReference type="EMBL" id="NPDV01000028">
    <property type="protein sequence ID" value="PJZ51308.1"/>
    <property type="molecule type" value="Genomic_DNA"/>
</dbReference>
<name>A0A2M9YIF7_9LEPT</name>
<comment type="caution">
    <text evidence="1">The sequence shown here is derived from an EMBL/GenBank/DDBJ whole genome shotgun (WGS) entry which is preliminary data.</text>
</comment>
<dbReference type="AlphaFoldDB" id="A0A2M9YIF7"/>
<evidence type="ECO:0000313" key="4">
    <source>
        <dbReference type="Proteomes" id="UP000232188"/>
    </source>
</evidence>
<proteinExistence type="predicted"/>
<sequence length="141" mass="16809">MPFLIFLSISILIFFVSKLALRNLRKKRKIEYSEFLKEFEGRKFFFYTSRRNSKEKIEAEILPFLNPEILVVYMNGRRPESKIEKNRMLARMLYKLNVVGFPAIIKIENGRAVKHSLKQKIYSSINENRSLVEIISIIEKY</sequence>
<dbReference type="Proteomes" id="UP000232149">
    <property type="component" value="Unassembled WGS sequence"/>
</dbReference>
<evidence type="ECO:0000313" key="2">
    <source>
        <dbReference type="EMBL" id="PJZ60520.1"/>
    </source>
</evidence>
<accession>A0A2M9YIF7</accession>
<gene>
    <name evidence="2" type="ORF">CH376_18095</name>
    <name evidence="1" type="ORF">CH380_20705</name>
</gene>
<evidence type="ECO:0000313" key="3">
    <source>
        <dbReference type="Proteomes" id="UP000232149"/>
    </source>
</evidence>
<organism evidence="1 4">
    <name type="scientific">Leptospira adleri</name>
    <dbReference type="NCBI Taxonomy" id="2023186"/>
    <lineage>
        <taxon>Bacteria</taxon>
        <taxon>Pseudomonadati</taxon>
        <taxon>Spirochaetota</taxon>
        <taxon>Spirochaetia</taxon>
        <taxon>Leptospirales</taxon>
        <taxon>Leptospiraceae</taxon>
        <taxon>Leptospira</taxon>
    </lineage>
</organism>
<evidence type="ECO:0000313" key="1">
    <source>
        <dbReference type="EMBL" id="PJZ51308.1"/>
    </source>
</evidence>
<reference evidence="3 4" key="1">
    <citation type="submission" date="2017-07" db="EMBL/GenBank/DDBJ databases">
        <title>Leptospira spp. isolated from tropical soils.</title>
        <authorList>
            <person name="Thibeaux R."/>
            <person name="Iraola G."/>
            <person name="Ferres I."/>
            <person name="Bierque E."/>
            <person name="Girault D."/>
            <person name="Soupe-Gilbert M.-E."/>
            <person name="Picardeau M."/>
            <person name="Goarant C."/>
        </authorList>
    </citation>
    <scope>NUCLEOTIDE SEQUENCE [LARGE SCALE GENOMIC DNA]</scope>
    <source>
        <strain evidence="1 4">FH2-B-C1</strain>
        <strain evidence="2 3">FH2-B-D1</strain>
    </source>
</reference>
<dbReference type="EMBL" id="NPDU01000059">
    <property type="protein sequence ID" value="PJZ60520.1"/>
    <property type="molecule type" value="Genomic_DNA"/>
</dbReference>
<dbReference type="Proteomes" id="UP000232188">
    <property type="component" value="Unassembled WGS sequence"/>
</dbReference>
<protein>
    <submittedName>
        <fullName evidence="1">Uncharacterized protein</fullName>
    </submittedName>
</protein>